<dbReference type="NCBIfam" id="NF005141">
    <property type="entry name" value="PRK06590.1"/>
    <property type="match status" value="1"/>
</dbReference>
<evidence type="ECO:0000259" key="18">
    <source>
        <dbReference type="Pfam" id="PF00662"/>
    </source>
</evidence>
<gene>
    <name evidence="20" type="primary">nad5</name>
</gene>
<organism evidence="20">
    <name type="scientific">Audouinella sp</name>
    <dbReference type="NCBI Taxonomy" id="2927089"/>
    <lineage>
        <taxon>Eukaryota</taxon>
        <taxon>Rhodophyta</taxon>
        <taxon>Florideophyceae</taxon>
        <taxon>Nemaliophycidae</taxon>
        <taxon>Acrochaetiales</taxon>
        <taxon>Acrochaetiaceae</taxon>
        <taxon>Audouinella</taxon>
    </lineage>
</organism>
<geneLocation type="mitochondrion" evidence="20"/>
<feature type="transmembrane region" description="Helical" evidence="16">
    <location>
        <begin position="529"/>
        <end position="548"/>
    </location>
</feature>
<dbReference type="GO" id="GO:0042773">
    <property type="term" value="P:ATP synthesis coupled electron transport"/>
    <property type="evidence" value="ECO:0007669"/>
    <property type="project" value="InterPro"/>
</dbReference>
<dbReference type="InterPro" id="IPR018393">
    <property type="entry name" value="NADHpl_OxRdtase_5_subgr"/>
</dbReference>
<feature type="domain" description="NADH-Ubiquinone oxidoreductase (complex I) chain 5 N-terminal" evidence="18">
    <location>
        <begin position="69"/>
        <end position="119"/>
    </location>
</feature>
<feature type="transmembrane region" description="Helical" evidence="16">
    <location>
        <begin position="497"/>
        <end position="517"/>
    </location>
</feature>
<feature type="transmembrane region" description="Helical" evidence="16">
    <location>
        <begin position="86"/>
        <end position="106"/>
    </location>
</feature>
<dbReference type="InterPro" id="IPR010934">
    <property type="entry name" value="NADH_DH_su5_C"/>
</dbReference>
<dbReference type="PRINTS" id="PR01434">
    <property type="entry name" value="NADHDHGNASE5"/>
</dbReference>
<dbReference type="PANTHER" id="PTHR42829:SF2">
    <property type="entry name" value="NADH-UBIQUINONE OXIDOREDUCTASE CHAIN 5"/>
    <property type="match status" value="1"/>
</dbReference>
<reference evidence="20" key="1">
    <citation type="submission" date="2020-01" db="EMBL/GenBank/DDBJ databases">
        <title>Completer mitochondrial genome of audouinella-like taxa.</title>
        <authorList>
            <person name="Nan F.R."/>
        </authorList>
    </citation>
    <scope>NUCLEOTIDE SEQUENCE</scope>
</reference>
<dbReference type="Gene3D" id="1.20.5.2700">
    <property type="match status" value="1"/>
</dbReference>
<comment type="similarity">
    <text evidence="16">Belongs to the complex I subunit 5 family.</text>
</comment>
<dbReference type="Pfam" id="PF06455">
    <property type="entry name" value="NADH5_C"/>
    <property type="match status" value="1"/>
</dbReference>
<feature type="transmembrane region" description="Helical" evidence="16">
    <location>
        <begin position="6"/>
        <end position="28"/>
    </location>
</feature>
<feature type="transmembrane region" description="Helical" evidence="16">
    <location>
        <begin position="387"/>
        <end position="406"/>
    </location>
</feature>
<dbReference type="InterPro" id="IPR001516">
    <property type="entry name" value="Proton_antipo_N"/>
</dbReference>
<feature type="transmembrane region" description="Helical" evidence="16">
    <location>
        <begin position="118"/>
        <end position="135"/>
    </location>
</feature>
<keyword evidence="10 16" id="KW-1133">Transmembrane helix</keyword>
<evidence type="ECO:0000259" key="17">
    <source>
        <dbReference type="Pfam" id="PF00361"/>
    </source>
</evidence>
<evidence type="ECO:0000256" key="12">
    <source>
        <dbReference type="ARBA" id="ARBA00023075"/>
    </source>
</evidence>
<feature type="transmembrane region" description="Helical" evidence="16">
    <location>
        <begin position="181"/>
        <end position="202"/>
    </location>
</feature>
<dbReference type="Pfam" id="PF00662">
    <property type="entry name" value="Proton_antipo_N"/>
    <property type="match status" value="1"/>
</dbReference>
<comment type="subcellular location">
    <subcellularLocation>
        <location evidence="1">Mitochondrion inner membrane</location>
        <topology evidence="1">Multi-pass membrane protein</topology>
    </subcellularLocation>
</comment>
<protein>
    <recommendedName>
        <fullName evidence="3 16">NADH-ubiquinone oxidoreductase chain 5</fullName>
        <ecNumber evidence="2 16">7.1.1.2</ecNumber>
    </recommendedName>
</protein>
<dbReference type="PRINTS" id="PR01435">
    <property type="entry name" value="NPOXDRDTASE5"/>
</dbReference>
<dbReference type="GO" id="GO:0003954">
    <property type="term" value="F:NADH dehydrogenase activity"/>
    <property type="evidence" value="ECO:0007669"/>
    <property type="project" value="TreeGrafter"/>
</dbReference>
<keyword evidence="9" id="KW-0249">Electron transport</keyword>
<feature type="transmembrane region" description="Helical" evidence="16">
    <location>
        <begin position="627"/>
        <end position="646"/>
    </location>
</feature>
<name>A0A8T9EML5_9FLOR</name>
<feature type="domain" description="NADH:quinone oxidoreductase/Mrp antiporter transmembrane" evidence="17">
    <location>
        <begin position="135"/>
        <end position="422"/>
    </location>
</feature>
<evidence type="ECO:0000256" key="3">
    <source>
        <dbReference type="ARBA" id="ARBA00021096"/>
    </source>
</evidence>
<evidence type="ECO:0000313" key="20">
    <source>
        <dbReference type="EMBL" id="UNJ79219.1"/>
    </source>
</evidence>
<keyword evidence="12 16" id="KW-0830">Ubiquinone</keyword>
<evidence type="ECO:0000256" key="9">
    <source>
        <dbReference type="ARBA" id="ARBA00022982"/>
    </source>
</evidence>
<comment type="function">
    <text evidence="16">Core subunit of the mitochondrial membrane respiratory chain NADH dehydrogenase (Complex I) which catalyzes electron transfer from NADH through the respiratory chain, using ubiquinone as an electron acceptor. Essential for the catalytic activity and assembly of complex I.</text>
</comment>
<evidence type="ECO:0000256" key="2">
    <source>
        <dbReference type="ARBA" id="ARBA00012944"/>
    </source>
</evidence>
<dbReference type="Pfam" id="PF00361">
    <property type="entry name" value="Proton_antipo_M"/>
    <property type="match status" value="1"/>
</dbReference>
<keyword evidence="11 16" id="KW-0520">NAD</keyword>
<keyword evidence="4 16" id="KW-0813">Transport</keyword>
<feature type="transmembrane region" description="Helical" evidence="16">
    <location>
        <begin position="316"/>
        <end position="342"/>
    </location>
</feature>
<dbReference type="InterPro" id="IPR001750">
    <property type="entry name" value="ND/Mrp_TM"/>
</dbReference>
<feature type="domain" description="NADH dehydrogenase subunit 5 C-terminal" evidence="19">
    <location>
        <begin position="526"/>
        <end position="644"/>
    </location>
</feature>
<feature type="transmembrane region" description="Helical" evidence="16">
    <location>
        <begin position="426"/>
        <end position="453"/>
    </location>
</feature>
<evidence type="ECO:0000256" key="10">
    <source>
        <dbReference type="ARBA" id="ARBA00022989"/>
    </source>
</evidence>
<keyword evidence="13 16" id="KW-0496">Mitochondrion</keyword>
<feature type="transmembrane region" description="Helical" evidence="16">
    <location>
        <begin position="40"/>
        <end position="66"/>
    </location>
</feature>
<evidence type="ECO:0000256" key="8">
    <source>
        <dbReference type="ARBA" id="ARBA00022967"/>
    </source>
</evidence>
<keyword evidence="8" id="KW-1278">Translocase</keyword>
<dbReference type="GO" id="GO:0008137">
    <property type="term" value="F:NADH dehydrogenase (ubiquinone) activity"/>
    <property type="evidence" value="ECO:0007669"/>
    <property type="project" value="UniProtKB-EC"/>
</dbReference>
<evidence type="ECO:0000256" key="1">
    <source>
        <dbReference type="ARBA" id="ARBA00004448"/>
    </source>
</evidence>
<keyword evidence="7" id="KW-0999">Mitochondrion inner membrane</keyword>
<feature type="transmembrane region" description="Helical" evidence="16">
    <location>
        <begin position="474"/>
        <end position="491"/>
    </location>
</feature>
<dbReference type="EC" id="7.1.1.2" evidence="2 16"/>
<keyword evidence="6 16" id="KW-0812">Transmembrane</keyword>
<keyword evidence="14 16" id="KW-0472">Membrane</keyword>
<feature type="transmembrane region" description="Helical" evidence="16">
    <location>
        <begin position="284"/>
        <end position="309"/>
    </location>
</feature>
<evidence type="ECO:0000256" key="15">
    <source>
        <dbReference type="ARBA" id="ARBA00049551"/>
    </source>
</evidence>
<feature type="transmembrane region" description="Helical" evidence="16">
    <location>
        <begin position="258"/>
        <end position="278"/>
    </location>
</feature>
<evidence type="ECO:0000256" key="4">
    <source>
        <dbReference type="ARBA" id="ARBA00022448"/>
    </source>
</evidence>
<feature type="transmembrane region" description="Helical" evidence="16">
    <location>
        <begin position="141"/>
        <end position="160"/>
    </location>
</feature>
<evidence type="ECO:0000256" key="11">
    <source>
        <dbReference type="ARBA" id="ARBA00023027"/>
    </source>
</evidence>
<dbReference type="PANTHER" id="PTHR42829">
    <property type="entry name" value="NADH-UBIQUINONE OXIDOREDUCTASE CHAIN 5"/>
    <property type="match status" value="1"/>
</dbReference>
<evidence type="ECO:0000256" key="13">
    <source>
        <dbReference type="ARBA" id="ARBA00023128"/>
    </source>
</evidence>
<evidence type="ECO:0000256" key="5">
    <source>
        <dbReference type="ARBA" id="ARBA00022660"/>
    </source>
</evidence>
<dbReference type="AlphaFoldDB" id="A0A8T9EML5"/>
<accession>A0A8T9EML5</accession>
<evidence type="ECO:0000259" key="19">
    <source>
        <dbReference type="Pfam" id="PF06455"/>
    </source>
</evidence>
<dbReference type="EMBL" id="MN912388">
    <property type="protein sequence ID" value="UNJ79219.1"/>
    <property type="molecule type" value="Genomic_DNA"/>
</dbReference>
<evidence type="ECO:0000256" key="16">
    <source>
        <dbReference type="RuleBase" id="RU003404"/>
    </source>
</evidence>
<dbReference type="NCBIfam" id="TIGR01974">
    <property type="entry name" value="NDH_I_L"/>
    <property type="match status" value="1"/>
</dbReference>
<evidence type="ECO:0000256" key="6">
    <source>
        <dbReference type="ARBA" id="ARBA00022692"/>
    </source>
</evidence>
<comment type="catalytic activity">
    <reaction evidence="15 16">
        <text>a ubiquinone + NADH + 5 H(+)(in) = a ubiquinol + NAD(+) + 4 H(+)(out)</text>
        <dbReference type="Rhea" id="RHEA:29091"/>
        <dbReference type="Rhea" id="RHEA-COMP:9565"/>
        <dbReference type="Rhea" id="RHEA-COMP:9566"/>
        <dbReference type="ChEBI" id="CHEBI:15378"/>
        <dbReference type="ChEBI" id="CHEBI:16389"/>
        <dbReference type="ChEBI" id="CHEBI:17976"/>
        <dbReference type="ChEBI" id="CHEBI:57540"/>
        <dbReference type="ChEBI" id="CHEBI:57945"/>
        <dbReference type="EC" id="7.1.1.2"/>
    </reaction>
</comment>
<dbReference type="GO" id="GO:0015990">
    <property type="term" value="P:electron transport coupled proton transport"/>
    <property type="evidence" value="ECO:0007669"/>
    <property type="project" value="TreeGrafter"/>
</dbReference>
<dbReference type="InterPro" id="IPR003945">
    <property type="entry name" value="NU5C-like"/>
</dbReference>
<evidence type="ECO:0000256" key="14">
    <source>
        <dbReference type="ARBA" id="ARBA00023136"/>
    </source>
</evidence>
<dbReference type="GO" id="GO:0005743">
    <property type="term" value="C:mitochondrial inner membrane"/>
    <property type="evidence" value="ECO:0007669"/>
    <property type="project" value="UniProtKB-SubCell"/>
</dbReference>
<evidence type="ECO:0000256" key="7">
    <source>
        <dbReference type="ARBA" id="ARBA00022792"/>
    </source>
</evidence>
<feature type="transmembrane region" description="Helical" evidence="16">
    <location>
        <begin position="348"/>
        <end position="366"/>
    </location>
</feature>
<sequence>MNFSIMYLLIIVLPLFSSLFSGFGGRWIGSYGSCLVSCSCLILTTFLSVFAVYEVGFSGSSCYFILMPWIESGTLKMNWGFLFDTLTVVMLVIITAISSLVHIYSINYMENDPHIPRFMSYLSLFTFFMLILVSADNLVQMFLGWEGVGLASYLLINFWYTRLNANQSAIKALLINRIGDYSLSLSIVSIFFLFKSVDYGIIFSCTPFFLSQAVYFLGFEIHSLTWITLLLFVGAVGKSAQLGLHTWLPDAMEGPTPVSALIHAATMVTAGIFLMIRFSHVVEYSPLCLFVLTIVGALTALFGAITGVFQNDLKKVIAYSTCSQLGYMMVACGLSCYNVSMFHLFNHAFFKALLFLTAGSIIHAIFDEQDMRRMGSLIKFLPLTYSLMLVGSFTLLGFPFLTGFYSKDFIIELSWLTTYKNLYLSYGLFSCWLINLAIFFSSFYSFRLLYLVFINNANLSKVVVKNIAESSTSMLLPLVFLAICSIFMGYLTKDLFIGFGSSFWGASIFILTEHSNFIEAEWTLLTKKWLPFFLTLCGALTAYFSNRFSNKISVKWLHPFIFFFNKKWYWDKLFNNFILIPLAVNISYESLLKTLDKGLVELSGPYIVPKYILDWSNLLIRFQTGQITHYVFFIIFGVFLFCVFILNPSFYLVGIFDSYLSVVCLLLLLFL</sequence>
<feature type="transmembrane region" description="Helical" evidence="16">
    <location>
        <begin position="214"/>
        <end position="237"/>
    </location>
</feature>
<proteinExistence type="inferred from homology"/>
<keyword evidence="5" id="KW-0679">Respiratory chain</keyword>